<dbReference type="EMBL" id="CP069029">
    <property type="protein sequence ID" value="QRC97369.1"/>
    <property type="molecule type" value="Genomic_DNA"/>
</dbReference>
<protein>
    <submittedName>
        <fullName evidence="2">Uncharacterized protein</fullName>
    </submittedName>
</protein>
<dbReference type="VEuPathDB" id="FungiDB:JI435_088520"/>
<feature type="region of interest" description="Disordered" evidence="1">
    <location>
        <begin position="181"/>
        <end position="210"/>
    </location>
</feature>
<evidence type="ECO:0000256" key="1">
    <source>
        <dbReference type="SAM" id="MobiDB-lite"/>
    </source>
</evidence>
<evidence type="ECO:0000313" key="3">
    <source>
        <dbReference type="Proteomes" id="UP000663193"/>
    </source>
</evidence>
<gene>
    <name evidence="2" type="ORF">JI435_088520</name>
</gene>
<dbReference type="RefSeq" id="XP_001799156.1">
    <property type="nucleotide sequence ID" value="XM_001799104.1"/>
</dbReference>
<name>A0A7U2F6B7_PHANO</name>
<organism evidence="2 3">
    <name type="scientific">Phaeosphaeria nodorum (strain SN15 / ATCC MYA-4574 / FGSC 10173)</name>
    <name type="common">Glume blotch fungus</name>
    <name type="synonym">Parastagonospora nodorum</name>
    <dbReference type="NCBI Taxonomy" id="321614"/>
    <lineage>
        <taxon>Eukaryota</taxon>
        <taxon>Fungi</taxon>
        <taxon>Dikarya</taxon>
        <taxon>Ascomycota</taxon>
        <taxon>Pezizomycotina</taxon>
        <taxon>Dothideomycetes</taxon>
        <taxon>Pleosporomycetidae</taxon>
        <taxon>Pleosporales</taxon>
        <taxon>Pleosporineae</taxon>
        <taxon>Phaeosphaeriaceae</taxon>
        <taxon>Parastagonospora</taxon>
    </lineage>
</organism>
<evidence type="ECO:0000313" key="2">
    <source>
        <dbReference type="EMBL" id="QRC97369.1"/>
    </source>
</evidence>
<sequence>MSRQNTNDNNDGLFFKFPDWQELGLRSREAWQQRLNVRTRHWELYADPDDIRHEIDSGEYINVEERVESEEHVEPAGEDQAHDDVDSANGHDAEDAGAYKDVTDQPYELLEEVYDHLLDLPGHDAENVVESRDFTDRPYELPEEVYDHLLELPGDNIGNGLSEDFPASLIRGNCHRNIDKSPLHHGIDGNRDEEDNPKSECSNKRAKGSA</sequence>
<dbReference type="KEGG" id="pno:SNOG_08852"/>
<feature type="region of interest" description="Disordered" evidence="1">
    <location>
        <begin position="67"/>
        <end position="100"/>
    </location>
</feature>
<proteinExistence type="predicted"/>
<reference evidence="3" key="1">
    <citation type="journal article" date="2021" name="BMC Genomics">
        <title>Chromosome-level genome assembly and manually-curated proteome of model necrotroph Parastagonospora nodorum Sn15 reveals a genome-wide trove of candidate effector homologs, and redundancy of virulence-related functions within an accessory chromosome.</title>
        <authorList>
            <person name="Bertazzoni S."/>
            <person name="Jones D.A.B."/>
            <person name="Phan H.T."/>
            <person name="Tan K.-C."/>
            <person name="Hane J.K."/>
        </authorList>
    </citation>
    <scope>NUCLEOTIDE SEQUENCE [LARGE SCALE GENOMIC DNA]</scope>
    <source>
        <strain evidence="3">SN15 / ATCC MYA-4574 / FGSC 10173)</strain>
    </source>
</reference>
<dbReference type="AlphaFoldDB" id="A0A7U2F6B7"/>
<accession>A0A7U2F6B7</accession>
<keyword evidence="3" id="KW-1185">Reference proteome</keyword>
<feature type="compositionally biased region" description="Basic and acidic residues" evidence="1">
    <location>
        <begin position="181"/>
        <end position="203"/>
    </location>
</feature>
<dbReference type="Proteomes" id="UP000663193">
    <property type="component" value="Chromosome 7"/>
</dbReference>